<evidence type="ECO:0000313" key="1">
    <source>
        <dbReference type="EMBL" id="MDX4069122.1"/>
    </source>
</evidence>
<accession>A0AAW9DAH5</accession>
<name>A0AAW9DAH5_9BACT</name>
<sequence>MTEQEAENKIKSFIPSSIKQTTIEVVKRESISRLEHTSTFAIIFKHTKENALLMVDVAKKLALSEPKLKFDGSEVDEKFNIEHTAVFITATIK</sequence>
<proteinExistence type="predicted"/>
<dbReference type="AlphaFoldDB" id="A0AAW9DAH5"/>
<reference evidence="1" key="1">
    <citation type="journal article" date="2023" name="Front. Microbiol.">
        <title>Genomic diversity and taxonomic marker for Arcobacter species.</title>
        <authorList>
            <person name="Zhou G."/>
            <person name="Gu Y."/>
            <person name="Wang H."/>
            <person name="Chen X."/>
            <person name="Zhang X."/>
            <person name="Shao Z."/>
            <person name="Yan X."/>
            <person name="Zhang J."/>
            <person name="Zhang M."/>
        </authorList>
    </citation>
    <scope>NUCLEOTIDE SEQUENCE</scope>
    <source>
        <strain evidence="1">BJSY19SF1-2</strain>
    </source>
</reference>
<gene>
    <name evidence="1" type="ORF">Q6A80_05215</name>
</gene>
<dbReference type="Proteomes" id="UP001283691">
    <property type="component" value="Unassembled WGS sequence"/>
</dbReference>
<protein>
    <submittedName>
        <fullName evidence="1">Uncharacterized protein</fullName>
    </submittedName>
</protein>
<dbReference type="RefSeq" id="WP_319046717.1">
    <property type="nucleotide sequence ID" value="NZ_JAUQUN010000002.1"/>
</dbReference>
<dbReference type="EMBL" id="JAUQUR010000002">
    <property type="protein sequence ID" value="MDX4069122.1"/>
    <property type="molecule type" value="Genomic_DNA"/>
</dbReference>
<reference evidence="1" key="2">
    <citation type="submission" date="2023-07" db="EMBL/GenBank/DDBJ databases">
        <authorList>
            <person name="Zhang M."/>
            <person name="Zhou G."/>
        </authorList>
    </citation>
    <scope>NUCLEOTIDE SEQUENCE</scope>
    <source>
        <strain evidence="1">BJSY19SF1-2</strain>
    </source>
</reference>
<comment type="caution">
    <text evidence="1">The sequence shown here is derived from an EMBL/GenBank/DDBJ whole genome shotgun (WGS) entry which is preliminary data.</text>
</comment>
<evidence type="ECO:0000313" key="2">
    <source>
        <dbReference type="Proteomes" id="UP001283691"/>
    </source>
</evidence>
<organism evidence="1 2">
    <name type="scientific">Aliarcobacter skirrowii</name>
    <dbReference type="NCBI Taxonomy" id="28200"/>
    <lineage>
        <taxon>Bacteria</taxon>
        <taxon>Pseudomonadati</taxon>
        <taxon>Campylobacterota</taxon>
        <taxon>Epsilonproteobacteria</taxon>
        <taxon>Campylobacterales</taxon>
        <taxon>Arcobacteraceae</taxon>
        <taxon>Aliarcobacter</taxon>
    </lineage>
</organism>